<evidence type="ECO:0000313" key="3">
    <source>
        <dbReference type="Proteomes" id="UP000030645"/>
    </source>
</evidence>
<evidence type="ECO:0000313" key="2">
    <source>
        <dbReference type="EMBL" id="EXC08931.1"/>
    </source>
</evidence>
<name>W9SI27_9ROSA</name>
<dbReference type="EMBL" id="KE345604">
    <property type="protein sequence ID" value="EXC08931.1"/>
    <property type="molecule type" value="Genomic_DNA"/>
</dbReference>
<evidence type="ECO:0000256" key="1">
    <source>
        <dbReference type="SAM" id="MobiDB-lite"/>
    </source>
</evidence>
<dbReference type="AlphaFoldDB" id="W9SI27"/>
<proteinExistence type="predicted"/>
<reference evidence="3" key="1">
    <citation type="submission" date="2013-01" db="EMBL/GenBank/DDBJ databases">
        <title>Draft Genome Sequence of a Mulberry Tree, Morus notabilis C.K. Schneid.</title>
        <authorList>
            <person name="He N."/>
            <person name="Zhao S."/>
        </authorList>
    </citation>
    <scope>NUCLEOTIDE SEQUENCE</scope>
</reference>
<organism evidence="2 3">
    <name type="scientific">Morus notabilis</name>
    <dbReference type="NCBI Taxonomy" id="981085"/>
    <lineage>
        <taxon>Eukaryota</taxon>
        <taxon>Viridiplantae</taxon>
        <taxon>Streptophyta</taxon>
        <taxon>Embryophyta</taxon>
        <taxon>Tracheophyta</taxon>
        <taxon>Spermatophyta</taxon>
        <taxon>Magnoliopsida</taxon>
        <taxon>eudicotyledons</taxon>
        <taxon>Gunneridae</taxon>
        <taxon>Pentapetalae</taxon>
        <taxon>rosids</taxon>
        <taxon>fabids</taxon>
        <taxon>Rosales</taxon>
        <taxon>Moraceae</taxon>
        <taxon>Moreae</taxon>
        <taxon>Morus</taxon>
    </lineage>
</organism>
<feature type="region of interest" description="Disordered" evidence="1">
    <location>
        <begin position="1"/>
        <end position="25"/>
    </location>
</feature>
<keyword evidence="3" id="KW-1185">Reference proteome</keyword>
<dbReference type="Proteomes" id="UP000030645">
    <property type="component" value="Unassembled WGS sequence"/>
</dbReference>
<sequence length="84" mass="9139">MSHCLKRWDPPCPPYPPDADIPTVTDDHPLVNESDDTFAHVQNLGLGPTLQRGHVSDYSITGVLTRFAPSLPAATCPPRSRGPH</sequence>
<accession>W9SI27</accession>
<protein>
    <submittedName>
        <fullName evidence="2">Uncharacterized protein</fullName>
    </submittedName>
</protein>
<gene>
    <name evidence="2" type="ORF">L484_003383</name>
</gene>
<feature type="compositionally biased region" description="Pro residues" evidence="1">
    <location>
        <begin position="10"/>
        <end position="19"/>
    </location>
</feature>